<protein>
    <submittedName>
        <fullName evidence="2">RES family NAD+ phosphorylase</fullName>
    </submittedName>
</protein>
<dbReference type="SMART" id="SM00953">
    <property type="entry name" value="RES"/>
    <property type="match status" value="1"/>
</dbReference>
<dbReference type="AlphaFoldDB" id="A0A9D2QG42"/>
<dbReference type="EMBL" id="DWVP01000023">
    <property type="protein sequence ID" value="HJC85930.1"/>
    <property type="molecule type" value="Genomic_DNA"/>
</dbReference>
<dbReference type="InterPro" id="IPR014914">
    <property type="entry name" value="RES_dom"/>
</dbReference>
<sequence>MEAGDLILVDFPIWRIHSVRNSRRNHPTRWDQFREYGPLTSMRWDPHPGPRDTFPDHGVYYGAGDPDTAFAEVFQGLRTIVLSGDRLMIAWTPSRPLRLLNLMPESDWAIRQGVSATLPQATKAICRSWSRSIHDQLAVGNSPQVEGILTPSTVTGQPMTVLFAPASSAFPVAPEFSRPLTYPVVTVLARRAAHRLHRPYMAQ</sequence>
<proteinExistence type="predicted"/>
<comment type="caution">
    <text evidence="2">The sequence shown here is derived from an EMBL/GenBank/DDBJ whole genome shotgun (WGS) entry which is preliminary data.</text>
</comment>
<reference evidence="2" key="2">
    <citation type="submission" date="2021-04" db="EMBL/GenBank/DDBJ databases">
        <authorList>
            <person name="Gilroy R."/>
        </authorList>
    </citation>
    <scope>NUCLEOTIDE SEQUENCE</scope>
    <source>
        <strain evidence="2">ChiHjej13B12-4958</strain>
    </source>
</reference>
<dbReference type="Proteomes" id="UP000823858">
    <property type="component" value="Unassembled WGS sequence"/>
</dbReference>
<name>A0A9D2QG42_9CORY</name>
<accession>A0A9D2QG42</accession>
<evidence type="ECO:0000313" key="3">
    <source>
        <dbReference type="Proteomes" id="UP000823858"/>
    </source>
</evidence>
<reference evidence="2" key="1">
    <citation type="journal article" date="2021" name="PeerJ">
        <title>Extensive microbial diversity within the chicken gut microbiome revealed by metagenomics and culture.</title>
        <authorList>
            <person name="Gilroy R."/>
            <person name="Ravi A."/>
            <person name="Getino M."/>
            <person name="Pursley I."/>
            <person name="Horton D.L."/>
            <person name="Alikhan N.F."/>
            <person name="Baker D."/>
            <person name="Gharbi K."/>
            <person name="Hall N."/>
            <person name="Watson M."/>
            <person name="Adriaenssens E.M."/>
            <person name="Foster-Nyarko E."/>
            <person name="Jarju S."/>
            <person name="Secka A."/>
            <person name="Antonio M."/>
            <person name="Oren A."/>
            <person name="Chaudhuri R.R."/>
            <person name="La Ragione R."/>
            <person name="Hildebrand F."/>
            <person name="Pallen M.J."/>
        </authorList>
    </citation>
    <scope>NUCLEOTIDE SEQUENCE</scope>
    <source>
        <strain evidence="2">ChiHjej13B12-4958</strain>
    </source>
</reference>
<feature type="domain" description="RES" evidence="1">
    <location>
        <begin position="44"/>
        <end position="174"/>
    </location>
</feature>
<evidence type="ECO:0000313" key="2">
    <source>
        <dbReference type="EMBL" id="HJC85930.1"/>
    </source>
</evidence>
<gene>
    <name evidence="2" type="ORF">H9751_10395</name>
</gene>
<evidence type="ECO:0000259" key="1">
    <source>
        <dbReference type="SMART" id="SM00953"/>
    </source>
</evidence>
<organism evidence="2 3">
    <name type="scientific">Candidatus Corynebacterium faecigallinarum</name>
    <dbReference type="NCBI Taxonomy" id="2838528"/>
    <lineage>
        <taxon>Bacteria</taxon>
        <taxon>Bacillati</taxon>
        <taxon>Actinomycetota</taxon>
        <taxon>Actinomycetes</taxon>
        <taxon>Mycobacteriales</taxon>
        <taxon>Corynebacteriaceae</taxon>
        <taxon>Corynebacterium</taxon>
    </lineage>
</organism>
<dbReference type="Pfam" id="PF08808">
    <property type="entry name" value="RES"/>
    <property type="match status" value="1"/>
</dbReference>